<evidence type="ECO:0000259" key="3">
    <source>
        <dbReference type="Pfam" id="PF02517"/>
    </source>
</evidence>
<evidence type="ECO:0000313" key="4">
    <source>
        <dbReference type="EMBL" id="MFD1202407.1"/>
    </source>
</evidence>
<evidence type="ECO:0000313" key="5">
    <source>
        <dbReference type="Proteomes" id="UP001597181"/>
    </source>
</evidence>
<feature type="transmembrane region" description="Helical" evidence="2">
    <location>
        <begin position="241"/>
        <end position="258"/>
    </location>
</feature>
<proteinExistence type="predicted"/>
<keyword evidence="2" id="KW-1133">Transmembrane helix</keyword>
<keyword evidence="5" id="KW-1185">Reference proteome</keyword>
<evidence type="ECO:0000256" key="1">
    <source>
        <dbReference type="SAM" id="MobiDB-lite"/>
    </source>
</evidence>
<keyword evidence="2" id="KW-0812">Transmembrane</keyword>
<feature type="transmembrane region" description="Helical" evidence="2">
    <location>
        <begin position="32"/>
        <end position="52"/>
    </location>
</feature>
<dbReference type="Proteomes" id="UP001597181">
    <property type="component" value="Unassembled WGS sequence"/>
</dbReference>
<feature type="transmembrane region" description="Helical" evidence="2">
    <location>
        <begin position="302"/>
        <end position="322"/>
    </location>
</feature>
<dbReference type="InterPro" id="IPR003675">
    <property type="entry name" value="Rce1/LyrA-like_dom"/>
</dbReference>
<reference evidence="5" key="1">
    <citation type="journal article" date="2019" name="Int. J. Syst. Evol. Microbiol.">
        <title>The Global Catalogue of Microorganisms (GCM) 10K type strain sequencing project: providing services to taxonomists for standard genome sequencing and annotation.</title>
        <authorList>
            <consortium name="The Broad Institute Genomics Platform"/>
            <consortium name="The Broad Institute Genome Sequencing Center for Infectious Disease"/>
            <person name="Wu L."/>
            <person name="Ma J."/>
        </authorList>
    </citation>
    <scope>NUCLEOTIDE SEQUENCE [LARGE SCALE GENOMIC DNA]</scope>
    <source>
        <strain evidence="5">CCUG 50213</strain>
    </source>
</reference>
<dbReference type="InterPro" id="IPR042150">
    <property type="entry name" value="MmRce1-like"/>
</dbReference>
<dbReference type="PANTHER" id="PTHR35797">
    <property type="entry name" value="PROTEASE-RELATED"/>
    <property type="match status" value="1"/>
</dbReference>
<name>A0ABW3TSL6_9MICO</name>
<feature type="transmembrane region" description="Helical" evidence="2">
    <location>
        <begin position="72"/>
        <end position="93"/>
    </location>
</feature>
<accession>A0ABW3TSL6</accession>
<feature type="region of interest" description="Disordered" evidence="1">
    <location>
        <begin position="1"/>
        <end position="22"/>
    </location>
</feature>
<protein>
    <submittedName>
        <fullName evidence="4">Type II CAAX endopeptidase family protein</fullName>
    </submittedName>
</protein>
<comment type="caution">
    <text evidence="4">The sequence shown here is derived from an EMBL/GenBank/DDBJ whole genome shotgun (WGS) entry which is preliminary data.</text>
</comment>
<keyword evidence="2" id="KW-0472">Membrane</keyword>
<feature type="transmembrane region" description="Helical" evidence="2">
    <location>
        <begin position="170"/>
        <end position="190"/>
    </location>
</feature>
<organism evidence="4 5">
    <name type="scientific">Leucobacter albus</name>
    <dbReference type="NCBI Taxonomy" id="272210"/>
    <lineage>
        <taxon>Bacteria</taxon>
        <taxon>Bacillati</taxon>
        <taxon>Actinomycetota</taxon>
        <taxon>Actinomycetes</taxon>
        <taxon>Micrococcales</taxon>
        <taxon>Microbacteriaceae</taxon>
        <taxon>Leucobacter</taxon>
    </lineage>
</organism>
<feature type="domain" description="CAAX prenyl protease 2/Lysostaphin resistance protein A-like" evidence="3">
    <location>
        <begin position="177"/>
        <end position="277"/>
    </location>
</feature>
<feature type="transmembrane region" description="Helical" evidence="2">
    <location>
        <begin position="265"/>
        <end position="290"/>
    </location>
</feature>
<sequence>MSFEPDAQPQQAQAQPQPPEPAAPLTRVPWDAVALFVAVAYGLAWLVMLPLLRLDPETAADMPMATQLLLSQLPAVMMFTPAVAMLVVVFFAKTPRRARARFLGLWPLRPAKRVVWLMVIGYFGPMVFVVLALGIALLFGWLTPDFAEFSGYAELLVAAGAPAELARTAAITQLAIIPLAGLINIVVAFGEEIGWRGWLLPALRPLGTWRALLVSGVIWGLWHTPVTLLGHNFQLYDWRGVALMIVGCTLLGTLFGWLRLRSGSVWPAVLAHAAFNAAGGVFMVIAMAGAPLEPWLVNPLGVSGWIAAAIIIVVLVAAGQFGKQPSLAPPRR</sequence>
<gene>
    <name evidence="4" type="ORF">ACFQ3U_10930</name>
</gene>
<dbReference type="RefSeq" id="WP_343960863.1">
    <property type="nucleotide sequence ID" value="NZ_BAAAKZ010000010.1"/>
</dbReference>
<dbReference type="Pfam" id="PF02517">
    <property type="entry name" value="Rce1-like"/>
    <property type="match status" value="1"/>
</dbReference>
<dbReference type="PANTHER" id="PTHR35797:SF1">
    <property type="entry name" value="PROTEASE"/>
    <property type="match status" value="1"/>
</dbReference>
<dbReference type="EMBL" id="JBHTLY010000004">
    <property type="protein sequence ID" value="MFD1202407.1"/>
    <property type="molecule type" value="Genomic_DNA"/>
</dbReference>
<evidence type="ECO:0000256" key="2">
    <source>
        <dbReference type="SAM" id="Phobius"/>
    </source>
</evidence>
<feature type="transmembrane region" description="Helical" evidence="2">
    <location>
        <begin position="114"/>
        <end position="142"/>
    </location>
</feature>